<dbReference type="Proteomes" id="UP000184082">
    <property type="component" value="Unassembled WGS sequence"/>
</dbReference>
<evidence type="ECO:0000256" key="11">
    <source>
        <dbReference type="RuleBase" id="RU000639"/>
    </source>
</evidence>
<reference evidence="14 15" key="1">
    <citation type="submission" date="2016-11" db="EMBL/GenBank/DDBJ databases">
        <authorList>
            <person name="Jaros S."/>
            <person name="Januszkiewicz K."/>
            <person name="Wedrychowicz H."/>
        </authorList>
    </citation>
    <scope>NUCLEOTIDE SEQUENCE [LARGE SCALE GENOMIC DNA]</scope>
    <source>
        <strain evidence="14 15">DSM 14501</strain>
    </source>
</reference>
<comment type="subcellular location">
    <subcellularLocation>
        <location evidence="1 10">Cytoplasm</location>
    </subcellularLocation>
</comment>
<dbReference type="Pfam" id="PF01025">
    <property type="entry name" value="GrpE"/>
    <property type="match status" value="1"/>
</dbReference>
<comment type="similarity">
    <text evidence="2 10 12">Belongs to the GrpE family.</text>
</comment>
<evidence type="ECO:0000256" key="3">
    <source>
        <dbReference type="ARBA" id="ARBA00011738"/>
    </source>
</evidence>
<dbReference type="NCBIfam" id="NF010743">
    <property type="entry name" value="PRK14145.1"/>
    <property type="match status" value="1"/>
</dbReference>
<dbReference type="NCBIfam" id="NF010738">
    <property type="entry name" value="PRK14140.1"/>
    <property type="match status" value="1"/>
</dbReference>
<feature type="compositionally biased region" description="Basic and acidic residues" evidence="13">
    <location>
        <begin position="1"/>
        <end position="10"/>
    </location>
</feature>
<dbReference type="GO" id="GO:0006457">
    <property type="term" value="P:protein folding"/>
    <property type="evidence" value="ECO:0007669"/>
    <property type="project" value="InterPro"/>
</dbReference>
<organism evidence="14 15">
    <name type="scientific">Caminicella sporogenes DSM 14501</name>
    <dbReference type="NCBI Taxonomy" id="1121266"/>
    <lineage>
        <taxon>Bacteria</taxon>
        <taxon>Bacillati</taxon>
        <taxon>Bacillota</taxon>
        <taxon>Clostridia</taxon>
        <taxon>Peptostreptococcales</taxon>
        <taxon>Caminicellaceae</taxon>
        <taxon>Caminicella</taxon>
    </lineage>
</organism>
<evidence type="ECO:0000256" key="6">
    <source>
        <dbReference type="ARBA" id="ARBA00023186"/>
    </source>
</evidence>
<dbReference type="PRINTS" id="PR00773">
    <property type="entry name" value="GRPEPROTEIN"/>
</dbReference>
<comment type="subunit">
    <text evidence="3 10">Homodimer.</text>
</comment>
<feature type="region of interest" description="Disordered" evidence="13">
    <location>
        <begin position="1"/>
        <end position="59"/>
    </location>
</feature>
<evidence type="ECO:0000256" key="4">
    <source>
        <dbReference type="ARBA" id="ARBA00022490"/>
    </source>
</evidence>
<evidence type="ECO:0000256" key="10">
    <source>
        <dbReference type="HAMAP-Rule" id="MF_01151"/>
    </source>
</evidence>
<keyword evidence="15" id="KW-1185">Reference proteome</keyword>
<keyword evidence="6 10" id="KW-0143">Chaperone</keyword>
<dbReference type="InterPro" id="IPR013805">
    <property type="entry name" value="GrpE_CC"/>
</dbReference>
<dbReference type="GO" id="GO:0005737">
    <property type="term" value="C:cytoplasm"/>
    <property type="evidence" value="ECO:0007669"/>
    <property type="project" value="UniProtKB-SubCell"/>
</dbReference>
<evidence type="ECO:0000256" key="13">
    <source>
        <dbReference type="SAM" id="MobiDB-lite"/>
    </source>
</evidence>
<sequence length="205" mass="24081">MSLDKEKDILENLDEENKENQKNNIDSEADEKETEKVKNEDGNCIGCQEREDNKDESEEIEKYKKEIEEYKNKYLRITADFQNFKRRVEKEKSDLYKYGSEKIIVDILPILDNLERALQSAEDAEDNKGLRDGIEMVYKQFKDVLQKHGLEEIDCLGKEFDPNCHHAIMQEECEDKQSNSIIEVFQKGYKLHSKVIRPSLVKVAK</sequence>
<dbReference type="GO" id="GO:0042803">
    <property type="term" value="F:protein homodimerization activity"/>
    <property type="evidence" value="ECO:0007669"/>
    <property type="project" value="InterPro"/>
</dbReference>
<dbReference type="SUPFAM" id="SSF51064">
    <property type="entry name" value="Head domain of nucleotide exchange factor GrpE"/>
    <property type="match status" value="1"/>
</dbReference>
<evidence type="ECO:0000256" key="7">
    <source>
        <dbReference type="ARBA" id="ARBA00053401"/>
    </source>
</evidence>
<evidence type="ECO:0000256" key="12">
    <source>
        <dbReference type="RuleBase" id="RU004478"/>
    </source>
</evidence>
<gene>
    <name evidence="10" type="primary">grpE</name>
    <name evidence="14" type="ORF">SAMN02745883_00485</name>
</gene>
<evidence type="ECO:0000256" key="8">
    <source>
        <dbReference type="ARBA" id="ARBA00072274"/>
    </source>
</evidence>
<proteinExistence type="inferred from homology"/>
<keyword evidence="5 10" id="KW-0346">Stress response</keyword>
<name>A0A1M6MCQ9_9FIRM</name>
<evidence type="ECO:0000313" key="14">
    <source>
        <dbReference type="EMBL" id="SHJ81190.1"/>
    </source>
</evidence>
<evidence type="ECO:0000256" key="1">
    <source>
        <dbReference type="ARBA" id="ARBA00004496"/>
    </source>
</evidence>
<dbReference type="SUPFAM" id="SSF58014">
    <property type="entry name" value="Coiled-coil domain of nucleotide exchange factor GrpE"/>
    <property type="match status" value="1"/>
</dbReference>
<dbReference type="GO" id="GO:0000774">
    <property type="term" value="F:adenyl-nucleotide exchange factor activity"/>
    <property type="evidence" value="ECO:0007669"/>
    <property type="project" value="InterPro"/>
</dbReference>
<keyword evidence="4 10" id="KW-0963">Cytoplasm</keyword>
<evidence type="ECO:0000313" key="15">
    <source>
        <dbReference type="Proteomes" id="UP000184082"/>
    </source>
</evidence>
<dbReference type="Gene3D" id="3.90.20.20">
    <property type="match status" value="1"/>
</dbReference>
<dbReference type="PROSITE" id="PS01071">
    <property type="entry name" value="GRPE"/>
    <property type="match status" value="1"/>
</dbReference>
<dbReference type="EMBL" id="FRAJ01000004">
    <property type="protein sequence ID" value="SHJ81190.1"/>
    <property type="molecule type" value="Genomic_DNA"/>
</dbReference>
<dbReference type="Gene3D" id="2.30.22.10">
    <property type="entry name" value="Head domain of nucleotide exchange factor GrpE"/>
    <property type="match status" value="1"/>
</dbReference>
<dbReference type="STRING" id="1121266.SAMN02745883_00485"/>
<dbReference type="InterPro" id="IPR009012">
    <property type="entry name" value="GrpE_head"/>
</dbReference>
<dbReference type="GO" id="GO:0051087">
    <property type="term" value="F:protein-folding chaperone binding"/>
    <property type="evidence" value="ECO:0007669"/>
    <property type="project" value="InterPro"/>
</dbReference>
<accession>A0A1M6MCQ9</accession>
<comment type="function">
    <text evidence="7 10 11">Participates actively in the response to hyperosmotic and heat shock by preventing the aggregation of stress-denatured proteins, in association with DnaK and GrpE. It is the nucleotide exchange factor for DnaK and may function as a thermosensor. Unfolded proteins bind initially to DnaJ; upon interaction with the DnaJ-bound protein, DnaK hydrolyzes its bound ATP, resulting in the formation of a stable complex. GrpE releases ADP from DnaK; ATP binding to DnaK triggers the release of the substrate protein, thus completing the reaction cycle. Several rounds of ATP-dependent interactions between DnaJ, DnaK and GrpE are required for fully efficient folding.</text>
</comment>
<evidence type="ECO:0000256" key="9">
    <source>
        <dbReference type="ARBA" id="ARBA00076414"/>
    </source>
</evidence>
<dbReference type="PANTHER" id="PTHR21237">
    <property type="entry name" value="GRPE PROTEIN"/>
    <property type="match status" value="1"/>
</dbReference>
<dbReference type="RefSeq" id="WP_200793467.1">
    <property type="nucleotide sequence ID" value="NZ_FRAJ01000004.1"/>
</dbReference>
<evidence type="ECO:0000256" key="5">
    <source>
        <dbReference type="ARBA" id="ARBA00023016"/>
    </source>
</evidence>
<dbReference type="PANTHER" id="PTHR21237:SF23">
    <property type="entry name" value="GRPE PROTEIN HOMOLOG, MITOCHONDRIAL"/>
    <property type="match status" value="1"/>
</dbReference>
<dbReference type="InterPro" id="IPR000740">
    <property type="entry name" value="GrpE"/>
</dbReference>
<dbReference type="GO" id="GO:0051082">
    <property type="term" value="F:unfolded protein binding"/>
    <property type="evidence" value="ECO:0007669"/>
    <property type="project" value="TreeGrafter"/>
</dbReference>
<dbReference type="AlphaFoldDB" id="A0A1M6MCQ9"/>
<evidence type="ECO:0000256" key="2">
    <source>
        <dbReference type="ARBA" id="ARBA00009054"/>
    </source>
</evidence>
<dbReference type="CDD" id="cd00446">
    <property type="entry name" value="GrpE"/>
    <property type="match status" value="1"/>
</dbReference>
<dbReference type="HAMAP" id="MF_01151">
    <property type="entry name" value="GrpE"/>
    <property type="match status" value="1"/>
</dbReference>
<dbReference type="FunFam" id="2.30.22.10:FF:000001">
    <property type="entry name" value="Protein GrpE"/>
    <property type="match status" value="1"/>
</dbReference>
<protein>
    <recommendedName>
        <fullName evidence="8 10">Protein GrpE</fullName>
    </recommendedName>
    <alternativeName>
        <fullName evidence="9 10">HSP-70 cofactor</fullName>
    </alternativeName>
</protein>